<evidence type="ECO:0000313" key="2">
    <source>
        <dbReference type="Proteomes" id="UP000289703"/>
    </source>
</evidence>
<dbReference type="RefSeq" id="WP_129255573.1">
    <property type="nucleotide sequence ID" value="NZ_SAXA01000019.1"/>
</dbReference>
<dbReference type="AlphaFoldDB" id="A0A4Q1JI19"/>
<dbReference type="Pfam" id="PF11013">
    <property type="entry name" value="DUF2851"/>
    <property type="match status" value="1"/>
</dbReference>
<comment type="caution">
    <text evidence="1">The sequence shown here is derived from an EMBL/GenBank/DDBJ whole genome shotgun (WGS) entry which is preliminary data.</text>
</comment>
<evidence type="ECO:0000313" key="1">
    <source>
        <dbReference type="EMBL" id="RXQ88115.1"/>
    </source>
</evidence>
<gene>
    <name evidence="1" type="ORF">EO244_15355</name>
</gene>
<keyword evidence="2" id="KW-1185">Reference proteome</keyword>
<organism evidence="1 2">
    <name type="scientific">Ancylomarina salipaludis</name>
    <dbReference type="NCBI Taxonomy" id="2501299"/>
    <lineage>
        <taxon>Bacteria</taxon>
        <taxon>Pseudomonadati</taxon>
        <taxon>Bacteroidota</taxon>
        <taxon>Bacteroidia</taxon>
        <taxon>Marinilabiliales</taxon>
        <taxon>Marinifilaceae</taxon>
        <taxon>Ancylomarina</taxon>
    </lineage>
</organism>
<dbReference type="OrthoDB" id="1005072at2"/>
<reference evidence="1 2" key="1">
    <citation type="submission" date="2019-01" db="EMBL/GenBank/DDBJ databases">
        <title>Ancylomarina salipaludis sp. nov., isolated from a salt marsh.</title>
        <authorList>
            <person name="Yoon J.-H."/>
        </authorList>
    </citation>
    <scope>NUCLEOTIDE SEQUENCE [LARGE SCALE GENOMIC DNA]</scope>
    <source>
        <strain evidence="1 2">SHSM-M15</strain>
    </source>
</reference>
<name>A0A4Q1JI19_9BACT</name>
<protein>
    <submittedName>
        <fullName evidence="1">DUF2851 family protein</fullName>
    </submittedName>
</protein>
<dbReference type="EMBL" id="SAXA01000019">
    <property type="protein sequence ID" value="RXQ88115.1"/>
    <property type="molecule type" value="Genomic_DNA"/>
</dbReference>
<dbReference type="InterPro" id="IPR021272">
    <property type="entry name" value="DUF2851"/>
</dbReference>
<proteinExistence type="predicted"/>
<accession>A0A4Q1JI19</accession>
<sequence>MNEDFLHYIWNFRLFDDQNLCSCQGHQLCLIDTGRLNRDSGPDFFEAHIKIDGLLWVGNVEMHLKSSDWYRHHHDTDAAYNNVILHVVYENDVDVILPNGRLLPSLELTVPNQYLDKYQSLMSSQLWIPCQKDILKLNSFFVSHWLDRMLLERLERKADNIRQVYQLNSNSWEETFYQILARYFGMKLNADPFEQLARSIPLKAFAKQKNSLLQLEAILFGQAGLLQDTIPDDLYYLSLQSEYNFLRSKFDLRPIERDRWKFMRLHPVNFPTVRIAQLANLIYKSQSLFSKIIEIDNVADFYALFQLEASHYWQTHYRFGEEADYKPKVMGKATIDILIINAIVPILFVYGKETGNPIYVDRALFILENLKHEKNKIVNTWMEIGGKLQSAYDSQSLLHLKSEYCNAFRCLECELGNRIIRLEQM</sequence>
<dbReference type="Proteomes" id="UP000289703">
    <property type="component" value="Unassembled WGS sequence"/>
</dbReference>